<accession>T0GE02</accession>
<evidence type="ECO:0000313" key="2">
    <source>
        <dbReference type="Proteomes" id="UP000015454"/>
    </source>
</evidence>
<keyword evidence="2" id="KW-1185">Reference proteome</keyword>
<dbReference type="EMBL" id="AHMO02000011">
    <property type="protein sequence ID" value="EQA43618.1"/>
    <property type="molecule type" value="Genomic_DNA"/>
</dbReference>
<protein>
    <submittedName>
        <fullName evidence="1">Uncharacterized protein</fullName>
    </submittedName>
</protein>
<dbReference type="Proteomes" id="UP000015454">
    <property type="component" value="Unassembled WGS sequence"/>
</dbReference>
<evidence type="ECO:0000313" key="1">
    <source>
        <dbReference type="EMBL" id="EQA43618.1"/>
    </source>
</evidence>
<proteinExistence type="predicted"/>
<comment type="caution">
    <text evidence="1">The sequence shown here is derived from an EMBL/GenBank/DDBJ whole genome shotgun (WGS) entry which is preliminary data.</text>
</comment>
<reference evidence="1" key="1">
    <citation type="submission" date="2013-05" db="EMBL/GenBank/DDBJ databases">
        <authorList>
            <person name="Harkins D.M."/>
            <person name="Durkin A.S."/>
            <person name="Brinkac L.M."/>
            <person name="Haft D.H."/>
            <person name="Selengut J.D."/>
            <person name="Sanka R."/>
            <person name="DePew J."/>
            <person name="Purushe J."/>
            <person name="Hartskeerl R.A."/>
            <person name="Ahmed A."/>
            <person name="van der Linden H."/>
            <person name="Goris M.G.A."/>
            <person name="Vinetz J.M."/>
            <person name="Sutton G.G."/>
            <person name="Nierman W.C."/>
            <person name="Fouts D.E."/>
        </authorList>
    </citation>
    <scope>NUCLEOTIDE SEQUENCE [LARGE SCALE GENOMIC DNA]</scope>
    <source>
        <strain evidence="1">5399</strain>
    </source>
</reference>
<name>T0GE02_9LEPT</name>
<sequence length="58" mass="7081">MNCIWKLVQKQENKHFNSRKCKSYIQSGVYFSDTIYRDFSENREVQIRLLKVPRNRGQ</sequence>
<dbReference type="AlphaFoldDB" id="T0GE02"/>
<organism evidence="1 2">
    <name type="scientific">Leptospira broomii serovar Hurstbridge str. 5399</name>
    <dbReference type="NCBI Taxonomy" id="1049789"/>
    <lineage>
        <taxon>Bacteria</taxon>
        <taxon>Pseudomonadati</taxon>
        <taxon>Spirochaetota</taxon>
        <taxon>Spirochaetia</taxon>
        <taxon>Leptospirales</taxon>
        <taxon>Leptospiraceae</taxon>
        <taxon>Leptospira</taxon>
    </lineage>
</organism>
<gene>
    <name evidence="1" type="ORF">LEP1GSC050_1499</name>
</gene>